<dbReference type="FunFam" id="3.10.129.10:FF:000022">
    <property type="entry name" value="Phenylacetic acid degradation protein"/>
    <property type="match status" value="1"/>
</dbReference>
<evidence type="ECO:0000256" key="1">
    <source>
        <dbReference type="ARBA" id="ARBA00008324"/>
    </source>
</evidence>
<comment type="similarity">
    <text evidence="1">Belongs to the thioesterase PaaI family.</text>
</comment>
<evidence type="ECO:0000256" key="2">
    <source>
        <dbReference type="ARBA" id="ARBA00022801"/>
    </source>
</evidence>
<keyword evidence="2" id="KW-0378">Hydrolase</keyword>
<keyword evidence="5" id="KW-1185">Reference proteome</keyword>
<dbReference type="GO" id="GO:0016289">
    <property type="term" value="F:acyl-CoA hydrolase activity"/>
    <property type="evidence" value="ECO:0007669"/>
    <property type="project" value="UniProtKB-ARBA"/>
</dbReference>
<dbReference type="NCBIfam" id="TIGR00369">
    <property type="entry name" value="unchar_dom_1"/>
    <property type="match status" value="1"/>
</dbReference>
<evidence type="ECO:0000313" key="4">
    <source>
        <dbReference type="EMBL" id="RDW12585.1"/>
    </source>
</evidence>
<dbReference type="EMBL" id="QFCQ01000078">
    <property type="protein sequence ID" value="RDW12585.1"/>
    <property type="molecule type" value="Genomic_DNA"/>
</dbReference>
<dbReference type="AlphaFoldDB" id="A0A3D8PBI7"/>
<evidence type="ECO:0000313" key="5">
    <source>
        <dbReference type="Proteomes" id="UP000256679"/>
    </source>
</evidence>
<protein>
    <submittedName>
        <fullName evidence="4">Hydroxyphenylacetyl-CoA thioesterase PaaI</fullName>
    </submittedName>
</protein>
<comment type="caution">
    <text evidence="4">The sequence shown here is derived from an EMBL/GenBank/DDBJ whole genome shotgun (WGS) entry which is preliminary data.</text>
</comment>
<accession>A0A3D8PBI7</accession>
<dbReference type="InterPro" id="IPR029069">
    <property type="entry name" value="HotDog_dom_sf"/>
</dbReference>
<dbReference type="Proteomes" id="UP000256679">
    <property type="component" value="Unassembled WGS sequence"/>
</dbReference>
<sequence>MNDMTKPVSQMTAQELAEASAQAMWNDDSASQRLGMSLDHIAPGQATLSMTVTEAMSNGHGNCHGGYIFTLADSAFAFACNSYNQLAVAQHCSISYLLPVRIGDRLTAQAREVSRRGRSGIYDIRITNQDGAHLAEFRGHSRTVKGTHLPVEP</sequence>
<name>A0A3D8PBI7_9RHOB</name>
<dbReference type="SUPFAM" id="SSF54637">
    <property type="entry name" value="Thioesterase/thiol ester dehydrase-isomerase"/>
    <property type="match status" value="1"/>
</dbReference>
<dbReference type="PANTHER" id="PTHR42856:SF1">
    <property type="entry name" value="ACYL-COENZYME A THIOESTERASE PAAI"/>
    <property type="match status" value="1"/>
</dbReference>
<dbReference type="Pfam" id="PF03061">
    <property type="entry name" value="4HBT"/>
    <property type="match status" value="1"/>
</dbReference>
<gene>
    <name evidence="4" type="primary">paaD</name>
    <name evidence="4" type="ORF">DIE28_12830</name>
</gene>
<dbReference type="InterPro" id="IPR052723">
    <property type="entry name" value="Acyl-CoA_thioesterase_PaaI"/>
</dbReference>
<dbReference type="NCBIfam" id="TIGR02286">
    <property type="entry name" value="PaaD"/>
    <property type="match status" value="1"/>
</dbReference>
<organism evidence="4 5">
    <name type="scientific">Paracoccus thiocyanatus</name>
    <dbReference type="NCBI Taxonomy" id="34006"/>
    <lineage>
        <taxon>Bacteria</taxon>
        <taxon>Pseudomonadati</taxon>
        <taxon>Pseudomonadota</taxon>
        <taxon>Alphaproteobacteria</taxon>
        <taxon>Rhodobacterales</taxon>
        <taxon>Paracoccaceae</taxon>
        <taxon>Paracoccus</taxon>
    </lineage>
</organism>
<dbReference type="Gene3D" id="3.10.129.10">
    <property type="entry name" value="Hotdog Thioesterase"/>
    <property type="match status" value="1"/>
</dbReference>
<feature type="domain" description="Thioesterase" evidence="3">
    <location>
        <begin position="60"/>
        <end position="132"/>
    </location>
</feature>
<dbReference type="InterPro" id="IPR003736">
    <property type="entry name" value="PAAI_dom"/>
</dbReference>
<proteinExistence type="inferred from homology"/>
<dbReference type="CDD" id="cd03443">
    <property type="entry name" value="PaaI_thioesterase"/>
    <property type="match status" value="1"/>
</dbReference>
<dbReference type="InterPro" id="IPR011973">
    <property type="entry name" value="PaaD"/>
</dbReference>
<reference evidence="4 5" key="1">
    <citation type="submission" date="2018-05" db="EMBL/GenBank/DDBJ databases">
        <title>Whole genome sequencing of Paracoccus thiocyanatus SST.</title>
        <authorList>
            <person name="Ghosh W."/>
            <person name="Rameez M.J."/>
            <person name="Roy C."/>
        </authorList>
    </citation>
    <scope>NUCLEOTIDE SEQUENCE [LARGE SCALE GENOMIC DNA]</scope>
    <source>
        <strain evidence="4 5">SST</strain>
    </source>
</reference>
<dbReference type="InterPro" id="IPR006683">
    <property type="entry name" value="Thioestr_dom"/>
</dbReference>
<dbReference type="PANTHER" id="PTHR42856">
    <property type="entry name" value="ACYL-COENZYME A THIOESTERASE PAAI"/>
    <property type="match status" value="1"/>
</dbReference>
<evidence type="ECO:0000259" key="3">
    <source>
        <dbReference type="Pfam" id="PF03061"/>
    </source>
</evidence>